<dbReference type="PANTHER" id="PTHR11795:SF442">
    <property type="entry name" value="ABC TRANSPORTER ATP-BINDING PROTEIN"/>
    <property type="match status" value="1"/>
</dbReference>
<dbReference type="EMBL" id="JAUZEE010000005">
    <property type="protein sequence ID" value="MDP4301247.1"/>
    <property type="molecule type" value="Genomic_DNA"/>
</dbReference>
<protein>
    <submittedName>
        <fullName evidence="10">Branched-chain amino acid ABC transporter permease</fullName>
    </submittedName>
</protein>
<keyword evidence="11" id="KW-1185">Reference proteome</keyword>
<evidence type="ECO:0000256" key="2">
    <source>
        <dbReference type="ARBA" id="ARBA00022448"/>
    </source>
</evidence>
<dbReference type="Proteomes" id="UP001235760">
    <property type="component" value="Unassembled WGS sequence"/>
</dbReference>
<keyword evidence="3" id="KW-1003">Cell membrane</keyword>
<dbReference type="InterPro" id="IPR001851">
    <property type="entry name" value="ABC_transp_permease"/>
</dbReference>
<evidence type="ECO:0000256" key="7">
    <source>
        <dbReference type="ARBA" id="ARBA00023136"/>
    </source>
</evidence>
<dbReference type="InterPro" id="IPR052157">
    <property type="entry name" value="BCAA_transport_permease"/>
</dbReference>
<evidence type="ECO:0000256" key="6">
    <source>
        <dbReference type="ARBA" id="ARBA00022989"/>
    </source>
</evidence>
<proteinExistence type="inferred from homology"/>
<accession>A0ABT9G4R6</accession>
<dbReference type="CDD" id="cd06582">
    <property type="entry name" value="TM_PBP1_LivH_like"/>
    <property type="match status" value="1"/>
</dbReference>
<evidence type="ECO:0000256" key="9">
    <source>
        <dbReference type="SAM" id="Phobius"/>
    </source>
</evidence>
<feature type="transmembrane region" description="Helical" evidence="9">
    <location>
        <begin position="264"/>
        <end position="284"/>
    </location>
</feature>
<evidence type="ECO:0000256" key="1">
    <source>
        <dbReference type="ARBA" id="ARBA00004651"/>
    </source>
</evidence>
<keyword evidence="5" id="KW-0029">Amino-acid transport</keyword>
<evidence type="ECO:0000256" key="3">
    <source>
        <dbReference type="ARBA" id="ARBA00022475"/>
    </source>
</evidence>
<feature type="transmembrane region" description="Helical" evidence="9">
    <location>
        <begin position="147"/>
        <end position="167"/>
    </location>
</feature>
<keyword evidence="4 9" id="KW-0812">Transmembrane</keyword>
<feature type="transmembrane region" description="Helical" evidence="9">
    <location>
        <begin position="16"/>
        <end position="37"/>
    </location>
</feature>
<evidence type="ECO:0000256" key="4">
    <source>
        <dbReference type="ARBA" id="ARBA00022692"/>
    </source>
</evidence>
<comment type="caution">
    <text evidence="10">The sequence shown here is derived from an EMBL/GenBank/DDBJ whole genome shotgun (WGS) entry which is preliminary data.</text>
</comment>
<dbReference type="Pfam" id="PF02653">
    <property type="entry name" value="BPD_transp_2"/>
    <property type="match status" value="1"/>
</dbReference>
<organism evidence="10 11">
    <name type="scientific">Leptothrix discophora</name>
    <dbReference type="NCBI Taxonomy" id="89"/>
    <lineage>
        <taxon>Bacteria</taxon>
        <taxon>Pseudomonadati</taxon>
        <taxon>Pseudomonadota</taxon>
        <taxon>Betaproteobacteria</taxon>
        <taxon>Burkholderiales</taxon>
        <taxon>Sphaerotilaceae</taxon>
        <taxon>Leptothrix</taxon>
    </lineage>
</organism>
<dbReference type="RefSeq" id="WP_305749793.1">
    <property type="nucleotide sequence ID" value="NZ_JAUZEE010000005.1"/>
</dbReference>
<feature type="transmembrane region" description="Helical" evidence="9">
    <location>
        <begin position="228"/>
        <end position="257"/>
    </location>
</feature>
<keyword evidence="6 9" id="KW-1133">Transmembrane helix</keyword>
<evidence type="ECO:0000313" key="11">
    <source>
        <dbReference type="Proteomes" id="UP001235760"/>
    </source>
</evidence>
<evidence type="ECO:0000256" key="8">
    <source>
        <dbReference type="ARBA" id="ARBA00037998"/>
    </source>
</evidence>
<comment type="subcellular location">
    <subcellularLocation>
        <location evidence="1">Cell membrane</location>
        <topology evidence="1">Multi-pass membrane protein</topology>
    </subcellularLocation>
</comment>
<evidence type="ECO:0000256" key="5">
    <source>
        <dbReference type="ARBA" id="ARBA00022970"/>
    </source>
</evidence>
<name>A0ABT9G4R6_LEPDI</name>
<sequence>MDLATFLIQCLNSLQYGLLLFLVASGLTLIFGIMGVINLAHGSFYMIGAYMAYALAPIVERTFGGGFFATLACGLVLSVLLGYLLEWVFFSYLYEREHLQQVLMTYGLILVFEELRSLSVGDDVHGVQPPAMLSGTLPLGELMTYPVYRLFISAVCLLLALGMYLVFTRTRLGMTIRAGSSNREMVQSLGIDIQFLYRVVFAAGVAIAVLAGMVAAPVSSVYPGMGNSVLIICFVVVVIGGIGSIRGALLASLLIGVVDTFGKVVFPQAAGVLVYVLMALILLWKPNGLFKAG</sequence>
<keyword evidence="2" id="KW-0813">Transport</keyword>
<feature type="transmembrane region" description="Helical" evidence="9">
    <location>
        <begin position="195"/>
        <end position="216"/>
    </location>
</feature>
<evidence type="ECO:0000313" key="10">
    <source>
        <dbReference type="EMBL" id="MDP4301247.1"/>
    </source>
</evidence>
<dbReference type="PANTHER" id="PTHR11795">
    <property type="entry name" value="BRANCHED-CHAIN AMINO ACID TRANSPORT SYSTEM PERMEASE PROTEIN LIVH"/>
    <property type="match status" value="1"/>
</dbReference>
<keyword evidence="7 9" id="KW-0472">Membrane</keyword>
<feature type="transmembrane region" description="Helical" evidence="9">
    <location>
        <begin position="66"/>
        <end position="85"/>
    </location>
</feature>
<comment type="similarity">
    <text evidence="8">Belongs to the binding-protein-dependent transport system permease family. LivHM subfamily.</text>
</comment>
<reference evidence="10 11" key="1">
    <citation type="submission" date="2023-08" db="EMBL/GenBank/DDBJ databases">
        <authorList>
            <person name="Roldan D.M."/>
            <person name="Menes R.J."/>
        </authorList>
    </citation>
    <scope>NUCLEOTIDE SEQUENCE [LARGE SCALE GENOMIC DNA]</scope>
    <source>
        <strain evidence="10 11">CCM 2812</strain>
    </source>
</reference>
<gene>
    <name evidence="10" type="ORF">Q8X39_11420</name>
</gene>